<dbReference type="Proteomes" id="UP000243502">
    <property type="component" value="Chromosome 3"/>
</dbReference>
<reference evidence="1 2" key="1">
    <citation type="submission" date="2018-01" db="EMBL/GenBank/DDBJ databases">
        <title>Species boundaries and ecological features among Paraburkholderia terrae DSMZ17804T, P. hospita DSMZ17164T and P. caribensis DSMZ13236T.</title>
        <authorList>
            <person name="Pratama A.A."/>
        </authorList>
    </citation>
    <scope>NUCLEOTIDE SEQUENCE [LARGE SCALE GENOMIC DNA]</scope>
    <source>
        <strain evidence="1 2">DSM 17804</strain>
    </source>
</reference>
<evidence type="ECO:0000313" key="1">
    <source>
        <dbReference type="EMBL" id="AUT64958.1"/>
    </source>
</evidence>
<dbReference type="OrthoDB" id="1078940at2"/>
<dbReference type="RefSeq" id="WP_042315635.1">
    <property type="nucleotide sequence ID" value="NZ_CP026113.1"/>
</dbReference>
<gene>
    <name evidence="1" type="ORF">C2L65_35745</name>
</gene>
<accession>A0A2I8EZR1</accession>
<dbReference type="AlphaFoldDB" id="A0A2I8EZR1"/>
<sequence length="524" mass="58309">MEMQLGALAAPLWAGSAEKRGLDPLGMQGESIGLYQSLLPGLGNVTLRMRYYGLYAWLAQKYAQNVGNENPEEWRHFLRRGEALYALIAVAVDDAAGIAGSEWARRVLDAANGGDISLKTESRASPQHLQQSFGAFGAAYGSPLYDLDVLRLQKKSRIPVPSPGLGVRLADSFERAAGSSASTFSKAIQSRHVSTATLTSMASLSPSRIEHDSAERQCYEDILFKTGQSERHAARRDTLLLLLEVANQVAALPDVLTFRWAMYGGRLPDGTQLSTKNPGLQKRQEDWWLYHANDLTHVVLEALLAYLLELIETRFTDGVTIETLMRLAIDNIVPTLPDAVQTWKDFAAHVVTGEIVSHVDPKRERSLTESLLQGRRSSKGDSIVTYARDALRLLALLEHQSTSRKEVIARRFGKLNVAVSRSLCSELEFLAKHAEHPITEMLSTLLTERVLRRHLWVAVQKLRYQNAYTFLVDLDNGRLRLRKKDGPVFTNPRLSPAITFLRDIHLLSDKGITPRGHAVLDTTT</sequence>
<protein>
    <submittedName>
        <fullName evidence="1">Uncharacterized protein</fullName>
    </submittedName>
</protein>
<name>A0A2I8EZR1_9BURK</name>
<dbReference type="KEGG" id="pter:C2L65_35745"/>
<organism evidence="1 2">
    <name type="scientific">Paraburkholderia terrae</name>
    <dbReference type="NCBI Taxonomy" id="311230"/>
    <lineage>
        <taxon>Bacteria</taxon>
        <taxon>Pseudomonadati</taxon>
        <taxon>Pseudomonadota</taxon>
        <taxon>Betaproteobacteria</taxon>
        <taxon>Burkholderiales</taxon>
        <taxon>Burkholderiaceae</taxon>
        <taxon>Paraburkholderia</taxon>
    </lineage>
</organism>
<proteinExistence type="predicted"/>
<evidence type="ECO:0000313" key="2">
    <source>
        <dbReference type="Proteomes" id="UP000243502"/>
    </source>
</evidence>
<dbReference type="EMBL" id="CP026113">
    <property type="protein sequence ID" value="AUT64958.1"/>
    <property type="molecule type" value="Genomic_DNA"/>
</dbReference>